<dbReference type="EMBL" id="JBHRXJ010000015">
    <property type="protein sequence ID" value="MFC3529853.1"/>
    <property type="molecule type" value="Genomic_DNA"/>
</dbReference>
<feature type="signal peptide" evidence="1">
    <location>
        <begin position="1"/>
        <end position="22"/>
    </location>
</feature>
<gene>
    <name evidence="2" type="ORF">ACFOMH_16890</name>
</gene>
<evidence type="ECO:0000313" key="2">
    <source>
        <dbReference type="EMBL" id="MFC3529853.1"/>
    </source>
</evidence>
<keyword evidence="3" id="KW-1185">Reference proteome</keyword>
<comment type="caution">
    <text evidence="2">The sequence shown here is derived from an EMBL/GenBank/DDBJ whole genome shotgun (WGS) entry which is preliminary data.</text>
</comment>
<evidence type="ECO:0000313" key="3">
    <source>
        <dbReference type="Proteomes" id="UP001595721"/>
    </source>
</evidence>
<proteinExistence type="predicted"/>
<feature type="chain" id="PRO_5046241203" description="Tat pathway signal protein" evidence="1">
    <location>
        <begin position="23"/>
        <end position="146"/>
    </location>
</feature>
<dbReference type="RefSeq" id="WP_377745954.1">
    <property type="nucleotide sequence ID" value="NZ_JBHRXJ010000015.1"/>
</dbReference>
<name>A0ABV7R768_9RHOB</name>
<keyword evidence="1" id="KW-0732">Signal</keyword>
<accession>A0ABV7R768</accession>
<reference evidence="3" key="1">
    <citation type="journal article" date="2019" name="Int. J. Syst. Evol. Microbiol.">
        <title>The Global Catalogue of Microorganisms (GCM) 10K type strain sequencing project: providing services to taxonomists for standard genome sequencing and annotation.</title>
        <authorList>
            <consortium name="The Broad Institute Genomics Platform"/>
            <consortium name="The Broad Institute Genome Sequencing Center for Infectious Disease"/>
            <person name="Wu L."/>
            <person name="Ma J."/>
        </authorList>
    </citation>
    <scope>NUCLEOTIDE SEQUENCE [LARGE SCALE GENOMIC DNA]</scope>
    <source>
        <strain evidence="3">KCTC 42899</strain>
    </source>
</reference>
<organism evidence="2 3">
    <name type="scientific">Paracoccus mangrovi</name>
    <dbReference type="NCBI Taxonomy" id="1715645"/>
    <lineage>
        <taxon>Bacteria</taxon>
        <taxon>Pseudomonadati</taxon>
        <taxon>Pseudomonadota</taxon>
        <taxon>Alphaproteobacteria</taxon>
        <taxon>Rhodobacterales</taxon>
        <taxon>Paracoccaceae</taxon>
        <taxon>Paracoccus</taxon>
    </lineage>
</organism>
<dbReference type="Proteomes" id="UP001595721">
    <property type="component" value="Unassembled WGS sequence"/>
</dbReference>
<protein>
    <recommendedName>
        <fullName evidence="4">Tat pathway signal protein</fullName>
    </recommendedName>
</protein>
<evidence type="ECO:0008006" key="4">
    <source>
        <dbReference type="Google" id="ProtNLM"/>
    </source>
</evidence>
<sequence>MLRNFGMLLAILSLTPALPALAQDAAPAGTVMLELNGATDTEDGGCQLTVVTTNRLDQGIKRAAWQVAIFDKQGAVQSLPILDFGGLIPGKTKVALFQLPGRKCADIGRIVVNDVADCSADDGADLRGQCLAGLATQTRTDIDFGL</sequence>
<evidence type="ECO:0000256" key="1">
    <source>
        <dbReference type="SAM" id="SignalP"/>
    </source>
</evidence>